<gene>
    <name evidence="4" type="ORF">EHO61_05465</name>
</gene>
<dbReference type="PANTHER" id="PTHR43156">
    <property type="entry name" value="STAGE II SPORULATION PROTEIN E-RELATED"/>
    <property type="match status" value="1"/>
</dbReference>
<evidence type="ECO:0000259" key="2">
    <source>
        <dbReference type="SMART" id="SM00065"/>
    </source>
</evidence>
<keyword evidence="5" id="KW-1185">Reference proteome</keyword>
<keyword evidence="1" id="KW-0378">Hydrolase</keyword>
<dbReference type="GO" id="GO:0016791">
    <property type="term" value="F:phosphatase activity"/>
    <property type="evidence" value="ECO:0007669"/>
    <property type="project" value="TreeGrafter"/>
</dbReference>
<dbReference type="InterPro" id="IPR052016">
    <property type="entry name" value="Bact_Sigma-Reg"/>
</dbReference>
<dbReference type="Gene3D" id="3.60.40.10">
    <property type="entry name" value="PPM-type phosphatase domain"/>
    <property type="match status" value="1"/>
</dbReference>
<dbReference type="SUPFAM" id="SSF81606">
    <property type="entry name" value="PP2C-like"/>
    <property type="match status" value="1"/>
</dbReference>
<evidence type="ECO:0000256" key="1">
    <source>
        <dbReference type="ARBA" id="ARBA00022801"/>
    </source>
</evidence>
<dbReference type="SUPFAM" id="SSF55781">
    <property type="entry name" value="GAF domain-like"/>
    <property type="match status" value="2"/>
</dbReference>
<dbReference type="InterPro" id="IPR003018">
    <property type="entry name" value="GAF"/>
</dbReference>
<dbReference type="Pfam" id="PF07228">
    <property type="entry name" value="SpoIIE"/>
    <property type="match status" value="1"/>
</dbReference>
<protein>
    <submittedName>
        <fullName evidence="4">GAF domain-containing protein</fullName>
    </submittedName>
</protein>
<dbReference type="Gene3D" id="3.30.450.40">
    <property type="match status" value="2"/>
</dbReference>
<feature type="domain" description="GAF" evidence="2">
    <location>
        <begin position="193"/>
        <end position="338"/>
    </location>
</feature>
<name>A0A4R9GS59_9LEPT</name>
<evidence type="ECO:0000313" key="5">
    <source>
        <dbReference type="Proteomes" id="UP000297855"/>
    </source>
</evidence>
<dbReference type="InterPro" id="IPR029016">
    <property type="entry name" value="GAF-like_dom_sf"/>
</dbReference>
<feature type="domain" description="PPM-type phosphatase" evidence="3">
    <location>
        <begin position="365"/>
        <end position="581"/>
    </location>
</feature>
<feature type="domain" description="GAF" evidence="2">
    <location>
        <begin position="23"/>
        <end position="172"/>
    </location>
</feature>
<dbReference type="SMART" id="SM00065">
    <property type="entry name" value="GAF"/>
    <property type="match status" value="2"/>
</dbReference>
<dbReference type="OrthoDB" id="9773346at2"/>
<dbReference type="SMART" id="SM00331">
    <property type="entry name" value="PP2C_SIG"/>
    <property type="match status" value="1"/>
</dbReference>
<dbReference type="Pfam" id="PF01590">
    <property type="entry name" value="GAF"/>
    <property type="match status" value="1"/>
</dbReference>
<reference evidence="4" key="1">
    <citation type="journal article" date="2019" name="PLoS Negl. Trop. Dis.">
        <title>Revisiting the worldwide diversity of Leptospira species in the environment.</title>
        <authorList>
            <person name="Vincent A.T."/>
            <person name="Schiettekatte O."/>
            <person name="Bourhy P."/>
            <person name="Veyrier F.J."/>
            <person name="Picardeau M."/>
        </authorList>
    </citation>
    <scope>NUCLEOTIDE SEQUENCE [LARGE SCALE GENOMIC DNA]</scope>
    <source>
        <strain evidence="4">SCS5</strain>
    </source>
</reference>
<sequence length="582" mass="64629">MSFKQLSLSLISDITARINSTDDLEELLGIIIETTKDVLNTEGCSLLLYDKEEDCLVFQVAKGDKGESLTELKVPRGKGIAGIVLSDLEPVISNDAANDPRIYRNIDQAVGFTTRNLICVPMKAQGEIQGVLEAVNSNERADFTSKDIKILEYLSDLAAIAIRNRRLIKDLQDRARELDCLFQISQAISNIAEMDQFLNLTVHSISDVLGAERVSLIFRNPRSGTFELSKSVGFGIEEESQLVDESQGILNKILSEGVPLLVRGQQDIDQSLLNPERYKTRSFVSVPIRQDGKIIGILNAADKKGGDSFSQQDLSILSTISNQVAEAYNSLLVKNQKEKLTSIKRDMQIASQIQLNSLPSIPKKMHLLEIETAYTASKEIGGDFYDLIYHNPDEISLLIADVSGKGIAAALFMEFSKTIIAGEVARNSSTSISLMGANRIIQEKSGYFMFVTVMLIRINMLKKRIRYSSAGHNEQLLYKAKEKKVVLLSGKGMPLGIKESEIEEHEVEYQPGDLLVLYTDGVSETTNEAREMYGLENLAKLIERNGELPVENLKDLILDTTDAFRADADPHDDYTLVLVRLN</sequence>
<organism evidence="4 5">
    <name type="scientific">Leptospira fluminis</name>
    <dbReference type="NCBI Taxonomy" id="2484979"/>
    <lineage>
        <taxon>Bacteria</taxon>
        <taxon>Pseudomonadati</taxon>
        <taxon>Spirochaetota</taxon>
        <taxon>Spirochaetia</taxon>
        <taxon>Leptospirales</taxon>
        <taxon>Leptospiraceae</taxon>
        <taxon>Leptospira</taxon>
    </lineage>
</organism>
<dbReference type="InterPro" id="IPR001932">
    <property type="entry name" value="PPM-type_phosphatase-like_dom"/>
</dbReference>
<dbReference type="EMBL" id="RQEV01000007">
    <property type="protein sequence ID" value="TGK19966.1"/>
    <property type="molecule type" value="Genomic_DNA"/>
</dbReference>
<dbReference type="RefSeq" id="WP_135812636.1">
    <property type="nucleotide sequence ID" value="NZ_RQEV01000007.1"/>
</dbReference>
<evidence type="ECO:0000259" key="3">
    <source>
        <dbReference type="SMART" id="SM00331"/>
    </source>
</evidence>
<evidence type="ECO:0000313" key="4">
    <source>
        <dbReference type="EMBL" id="TGK19966.1"/>
    </source>
</evidence>
<dbReference type="Pfam" id="PF13185">
    <property type="entry name" value="GAF_2"/>
    <property type="match status" value="1"/>
</dbReference>
<comment type="caution">
    <text evidence="4">The sequence shown here is derived from an EMBL/GenBank/DDBJ whole genome shotgun (WGS) entry which is preliminary data.</text>
</comment>
<proteinExistence type="predicted"/>
<dbReference type="AlphaFoldDB" id="A0A4R9GS59"/>
<accession>A0A4R9GS59</accession>
<dbReference type="Proteomes" id="UP000297855">
    <property type="component" value="Unassembled WGS sequence"/>
</dbReference>
<dbReference type="PANTHER" id="PTHR43156:SF2">
    <property type="entry name" value="STAGE II SPORULATION PROTEIN E"/>
    <property type="match status" value="1"/>
</dbReference>
<dbReference type="InterPro" id="IPR036457">
    <property type="entry name" value="PPM-type-like_dom_sf"/>
</dbReference>
<dbReference type="FunFam" id="3.60.40.10:FF:000045">
    <property type="entry name" value="Stage II sporulation protein E"/>
    <property type="match status" value="1"/>
</dbReference>